<organism evidence="2 3">
    <name type="scientific">Euplotes crassus</name>
    <dbReference type="NCBI Taxonomy" id="5936"/>
    <lineage>
        <taxon>Eukaryota</taxon>
        <taxon>Sar</taxon>
        <taxon>Alveolata</taxon>
        <taxon>Ciliophora</taxon>
        <taxon>Intramacronucleata</taxon>
        <taxon>Spirotrichea</taxon>
        <taxon>Hypotrichia</taxon>
        <taxon>Euplotida</taxon>
        <taxon>Euplotidae</taxon>
        <taxon>Moneuplotes</taxon>
    </lineage>
</organism>
<proteinExistence type="predicted"/>
<accession>A0AAD1U6X8</accession>
<reference evidence="2" key="1">
    <citation type="submission" date="2023-07" db="EMBL/GenBank/DDBJ databases">
        <authorList>
            <consortium name="AG Swart"/>
            <person name="Singh M."/>
            <person name="Singh A."/>
            <person name="Seah K."/>
            <person name="Emmerich C."/>
        </authorList>
    </citation>
    <scope>NUCLEOTIDE SEQUENCE</scope>
    <source>
        <strain evidence="2">DP1</strain>
    </source>
</reference>
<keyword evidence="3" id="KW-1185">Reference proteome</keyword>
<gene>
    <name evidence="2" type="ORF">ECRASSUSDP1_LOCUS2551</name>
</gene>
<feature type="compositionally biased region" description="Basic and acidic residues" evidence="1">
    <location>
        <begin position="1"/>
        <end position="12"/>
    </location>
</feature>
<dbReference type="AlphaFoldDB" id="A0AAD1U6X8"/>
<evidence type="ECO:0000256" key="1">
    <source>
        <dbReference type="SAM" id="MobiDB-lite"/>
    </source>
</evidence>
<comment type="caution">
    <text evidence="2">The sequence shown here is derived from an EMBL/GenBank/DDBJ whole genome shotgun (WGS) entry which is preliminary data.</text>
</comment>
<evidence type="ECO:0000313" key="3">
    <source>
        <dbReference type="Proteomes" id="UP001295684"/>
    </source>
</evidence>
<name>A0AAD1U6X8_EUPCR</name>
<protein>
    <submittedName>
        <fullName evidence="2">Uncharacterized protein</fullName>
    </submittedName>
</protein>
<dbReference type="Proteomes" id="UP001295684">
    <property type="component" value="Unassembled WGS sequence"/>
</dbReference>
<feature type="region of interest" description="Disordered" evidence="1">
    <location>
        <begin position="1"/>
        <end position="31"/>
    </location>
</feature>
<sequence length="178" mass="21361">MNKFYKSMEKSPVKVRKKKKKRYKSKNKSKKALFHRKDNQLAKDHECTNSFQFLERPSYSKSIVPALEPADPTLLSLNMRERSLKWRNKNFKIENKITSTPYRRMQLTKSLQNKKYDFASNFKSKIEYTKSKYIIDHEQRFIEEGRKKVISLIHLLEIPCRTGAFCIPESSRELRRQH</sequence>
<dbReference type="EMBL" id="CAMPGE010002437">
    <property type="protein sequence ID" value="CAI2361241.1"/>
    <property type="molecule type" value="Genomic_DNA"/>
</dbReference>
<evidence type="ECO:0000313" key="2">
    <source>
        <dbReference type="EMBL" id="CAI2361241.1"/>
    </source>
</evidence>
<feature type="compositionally biased region" description="Basic residues" evidence="1">
    <location>
        <begin position="13"/>
        <end position="31"/>
    </location>
</feature>